<feature type="signal peptide" evidence="1">
    <location>
        <begin position="1"/>
        <end position="17"/>
    </location>
</feature>
<reference evidence="2" key="1">
    <citation type="submission" date="2020-06" db="EMBL/GenBank/DDBJ databases">
        <authorList>
            <consortium name="Plant Systems Biology data submission"/>
        </authorList>
    </citation>
    <scope>NUCLEOTIDE SEQUENCE</scope>
    <source>
        <strain evidence="2">D6</strain>
    </source>
</reference>
<feature type="chain" id="PRO_5040352500" evidence="1">
    <location>
        <begin position="18"/>
        <end position="99"/>
    </location>
</feature>
<accession>A0A9N8HYH0</accession>
<evidence type="ECO:0000256" key="1">
    <source>
        <dbReference type="SAM" id="SignalP"/>
    </source>
</evidence>
<organism evidence="2 3">
    <name type="scientific">Seminavis robusta</name>
    <dbReference type="NCBI Taxonomy" id="568900"/>
    <lineage>
        <taxon>Eukaryota</taxon>
        <taxon>Sar</taxon>
        <taxon>Stramenopiles</taxon>
        <taxon>Ochrophyta</taxon>
        <taxon>Bacillariophyta</taxon>
        <taxon>Bacillariophyceae</taxon>
        <taxon>Bacillariophycidae</taxon>
        <taxon>Naviculales</taxon>
        <taxon>Naviculaceae</taxon>
        <taxon>Seminavis</taxon>
    </lineage>
</organism>
<comment type="caution">
    <text evidence="2">The sequence shown here is derived from an EMBL/GenBank/DDBJ whole genome shotgun (WGS) entry which is preliminary data.</text>
</comment>
<name>A0A9N8HYH0_9STRA</name>
<gene>
    <name evidence="2" type="ORF">SEMRO_1994_G309960.1</name>
</gene>
<keyword evidence="3" id="KW-1185">Reference proteome</keyword>
<evidence type="ECO:0000313" key="3">
    <source>
        <dbReference type="Proteomes" id="UP001153069"/>
    </source>
</evidence>
<protein>
    <submittedName>
        <fullName evidence="2">Uncharacterized protein</fullName>
    </submittedName>
</protein>
<proteinExistence type="predicted"/>
<dbReference type="AlphaFoldDB" id="A0A9N8HYH0"/>
<dbReference type="EMBL" id="CAICTM010001992">
    <property type="protein sequence ID" value="CAB9527428.1"/>
    <property type="molecule type" value="Genomic_DNA"/>
</dbReference>
<dbReference type="OrthoDB" id="41962at2759"/>
<keyword evidence="1" id="KW-0732">Signal</keyword>
<evidence type="ECO:0000313" key="2">
    <source>
        <dbReference type="EMBL" id="CAB9527428.1"/>
    </source>
</evidence>
<dbReference type="Proteomes" id="UP001153069">
    <property type="component" value="Unassembled WGS sequence"/>
</dbReference>
<sequence>MMKSVAFLVALLAVASAFAPNNASPRTSVAVNSLFDDSDRNKYGARASKNLTPKDIGSGGYVPDGLSASEYNSIRKNEAAKKAANYQRNVAKAGKSKTH</sequence>